<protein>
    <submittedName>
        <fullName evidence="2">DUF975 family protein</fullName>
    </submittedName>
</protein>
<feature type="transmembrane region" description="Helical" evidence="1">
    <location>
        <begin position="24"/>
        <end position="42"/>
    </location>
</feature>
<dbReference type="EMBL" id="JBJHZZ010000013">
    <property type="protein sequence ID" value="MFL0248174.1"/>
    <property type="molecule type" value="Genomic_DNA"/>
</dbReference>
<keyword evidence="1" id="KW-1133">Transmembrane helix</keyword>
<dbReference type="Pfam" id="PF06161">
    <property type="entry name" value="DUF975"/>
    <property type="match status" value="1"/>
</dbReference>
<evidence type="ECO:0000256" key="1">
    <source>
        <dbReference type="SAM" id="Phobius"/>
    </source>
</evidence>
<dbReference type="RefSeq" id="WP_406770602.1">
    <property type="nucleotide sequence ID" value="NZ_JBJHZZ010000013.1"/>
</dbReference>
<dbReference type="InterPro" id="IPR010380">
    <property type="entry name" value="DUF975"/>
</dbReference>
<name>A0ABW8TAX4_9CLOT</name>
<gene>
    <name evidence="2" type="ORF">ACJDUG_14530</name>
</gene>
<feature type="transmembrane region" description="Helical" evidence="1">
    <location>
        <begin position="172"/>
        <end position="197"/>
    </location>
</feature>
<keyword evidence="1" id="KW-0472">Membrane</keyword>
<dbReference type="PANTHER" id="PTHR40076">
    <property type="entry name" value="MEMBRANE PROTEIN-RELATED"/>
    <property type="match status" value="1"/>
</dbReference>
<keyword evidence="1" id="KW-0812">Transmembrane</keyword>
<dbReference type="PANTHER" id="PTHR40076:SF1">
    <property type="entry name" value="MEMBRANE PROTEIN"/>
    <property type="match status" value="1"/>
</dbReference>
<accession>A0ABW8TAX4</accession>
<feature type="transmembrane region" description="Helical" evidence="1">
    <location>
        <begin position="63"/>
        <end position="86"/>
    </location>
</feature>
<reference evidence="2 3" key="1">
    <citation type="submission" date="2024-11" db="EMBL/GenBank/DDBJ databases">
        <authorList>
            <person name="Heng Y.C."/>
            <person name="Lim A.C.H."/>
            <person name="Lee J.K.Y."/>
            <person name="Kittelmann S."/>
        </authorList>
    </citation>
    <scope>NUCLEOTIDE SEQUENCE [LARGE SCALE GENOMIC DNA]</scope>
    <source>
        <strain evidence="2 3">WILCCON 0185</strain>
    </source>
</reference>
<sequence length="225" mass="25492">MYEGGLRENYEYRAEARRQLKGKWGMAVLVILISWLIIRAFSSNGFLSYSYVNGQFVREYSNVNSFASLVSLILSGPIAYGVATYFMKVARNGEPLLEDMFGGFKYFINTFLVNLVTGILTILWTLLFIIPGIVAALRYSMAYYIMNDNPGITCMEAINQSKEMMRGHKGKLFLLTLSFIGWALLSIFTLGIGLLWVGAYYNTAKINFYEDLKRINGANNFTETV</sequence>
<feature type="transmembrane region" description="Helical" evidence="1">
    <location>
        <begin position="106"/>
        <end position="137"/>
    </location>
</feature>
<keyword evidence="3" id="KW-1185">Reference proteome</keyword>
<proteinExistence type="predicted"/>
<dbReference type="Proteomes" id="UP001623591">
    <property type="component" value="Unassembled WGS sequence"/>
</dbReference>
<evidence type="ECO:0000313" key="2">
    <source>
        <dbReference type="EMBL" id="MFL0248174.1"/>
    </source>
</evidence>
<organism evidence="2 3">
    <name type="scientific">Candidatus Clostridium stratigraminis</name>
    <dbReference type="NCBI Taxonomy" id="3381661"/>
    <lineage>
        <taxon>Bacteria</taxon>
        <taxon>Bacillati</taxon>
        <taxon>Bacillota</taxon>
        <taxon>Clostridia</taxon>
        <taxon>Eubacteriales</taxon>
        <taxon>Clostridiaceae</taxon>
        <taxon>Clostridium</taxon>
    </lineage>
</organism>
<comment type="caution">
    <text evidence="2">The sequence shown here is derived from an EMBL/GenBank/DDBJ whole genome shotgun (WGS) entry which is preliminary data.</text>
</comment>
<evidence type="ECO:0000313" key="3">
    <source>
        <dbReference type="Proteomes" id="UP001623591"/>
    </source>
</evidence>